<keyword evidence="1 5" id="KW-0597">Phosphoprotein</keyword>
<feature type="domain" description="Response regulatory" evidence="7">
    <location>
        <begin position="4"/>
        <end position="119"/>
    </location>
</feature>
<dbReference type="Pfam" id="PF12833">
    <property type="entry name" value="HTH_18"/>
    <property type="match status" value="1"/>
</dbReference>
<feature type="domain" description="HTH araC/xylS-type" evidence="6">
    <location>
        <begin position="151"/>
        <end position="250"/>
    </location>
</feature>
<dbReference type="Gene3D" id="3.40.50.2300">
    <property type="match status" value="1"/>
</dbReference>
<dbReference type="PANTHER" id="PTHR43547">
    <property type="entry name" value="TWO-COMPONENT HISTIDINE KINASE"/>
    <property type="match status" value="1"/>
</dbReference>
<protein>
    <submittedName>
        <fullName evidence="8">Response regulator</fullName>
    </submittedName>
</protein>
<dbReference type="InterPro" id="IPR001789">
    <property type="entry name" value="Sig_transdc_resp-reg_receiver"/>
</dbReference>
<dbReference type="PROSITE" id="PS00041">
    <property type="entry name" value="HTH_ARAC_FAMILY_1"/>
    <property type="match status" value="1"/>
</dbReference>
<reference evidence="8" key="1">
    <citation type="submission" date="2022-10" db="EMBL/GenBank/DDBJ databases">
        <title>Chitinophaga sp. nov., isolated from soil.</title>
        <authorList>
            <person name="Jeon C.O."/>
        </authorList>
    </citation>
    <scope>NUCLEOTIDE SEQUENCE</scope>
    <source>
        <strain evidence="8">R8</strain>
    </source>
</reference>
<proteinExistence type="predicted"/>
<keyword evidence="9" id="KW-1185">Reference proteome</keyword>
<evidence type="ECO:0000256" key="2">
    <source>
        <dbReference type="ARBA" id="ARBA00023015"/>
    </source>
</evidence>
<keyword evidence="3" id="KW-0238">DNA-binding</keyword>
<evidence type="ECO:0000313" key="8">
    <source>
        <dbReference type="EMBL" id="UYQ91455.1"/>
    </source>
</evidence>
<keyword evidence="2" id="KW-0805">Transcription regulation</keyword>
<dbReference type="Proteomes" id="UP001162741">
    <property type="component" value="Chromosome"/>
</dbReference>
<dbReference type="EMBL" id="CP107006">
    <property type="protein sequence ID" value="UYQ91455.1"/>
    <property type="molecule type" value="Genomic_DNA"/>
</dbReference>
<dbReference type="Pfam" id="PF00072">
    <property type="entry name" value="Response_reg"/>
    <property type="match status" value="1"/>
</dbReference>
<evidence type="ECO:0000256" key="1">
    <source>
        <dbReference type="ARBA" id="ARBA00022553"/>
    </source>
</evidence>
<accession>A0ABY6IVQ7</accession>
<evidence type="ECO:0000256" key="4">
    <source>
        <dbReference type="ARBA" id="ARBA00023163"/>
    </source>
</evidence>
<dbReference type="InterPro" id="IPR018062">
    <property type="entry name" value="HTH_AraC-typ_CS"/>
</dbReference>
<keyword evidence="4" id="KW-0804">Transcription</keyword>
<feature type="modified residue" description="4-aspartylphosphate" evidence="5">
    <location>
        <position position="52"/>
    </location>
</feature>
<gene>
    <name evidence="8" type="ORF">MKQ68_15285</name>
</gene>
<evidence type="ECO:0000256" key="5">
    <source>
        <dbReference type="PROSITE-ProRule" id="PRU00169"/>
    </source>
</evidence>
<dbReference type="CDD" id="cd17574">
    <property type="entry name" value="REC_OmpR"/>
    <property type="match status" value="1"/>
</dbReference>
<dbReference type="InterPro" id="IPR011006">
    <property type="entry name" value="CheY-like_superfamily"/>
</dbReference>
<evidence type="ECO:0000259" key="6">
    <source>
        <dbReference type="PROSITE" id="PS01124"/>
    </source>
</evidence>
<dbReference type="InterPro" id="IPR018060">
    <property type="entry name" value="HTH_AraC"/>
</dbReference>
<sequence>MLPTILIVDDNKEILEFVEEILGDQYHILKITNGQQALELLSSTTVQLIVSDVMMPVMDGFEFCRRIKSDLEHCHIPVILLTAKNTLVARIEGLELGADAYIEKPFSPRHLKAQVANLLANRGMLREYFVNTPLIHIKSMASGKADEQFLERLNDIILQHLDNAQLDGELLAVELNMSRPTLYRKIKAISNLTVHELINLARLKKAAALLAEGNLRVFEVAHITGFSSPNHFNRIFAKQFSMSPTAFMKTHAGKRDHQD</sequence>
<organism evidence="8 9">
    <name type="scientific">Chitinophaga horti</name>
    <dbReference type="NCBI Taxonomy" id="2920382"/>
    <lineage>
        <taxon>Bacteria</taxon>
        <taxon>Pseudomonadati</taxon>
        <taxon>Bacteroidota</taxon>
        <taxon>Chitinophagia</taxon>
        <taxon>Chitinophagales</taxon>
        <taxon>Chitinophagaceae</taxon>
        <taxon>Chitinophaga</taxon>
    </lineage>
</organism>
<dbReference type="Gene3D" id="1.10.10.60">
    <property type="entry name" value="Homeodomain-like"/>
    <property type="match status" value="1"/>
</dbReference>
<name>A0ABY6IVQ7_9BACT</name>
<dbReference type="SMART" id="SM00448">
    <property type="entry name" value="REC"/>
    <property type="match status" value="1"/>
</dbReference>
<evidence type="ECO:0000259" key="7">
    <source>
        <dbReference type="PROSITE" id="PS50110"/>
    </source>
</evidence>
<dbReference type="InterPro" id="IPR009057">
    <property type="entry name" value="Homeodomain-like_sf"/>
</dbReference>
<dbReference type="RefSeq" id="WP_264279877.1">
    <property type="nucleotide sequence ID" value="NZ_CP107006.1"/>
</dbReference>
<dbReference type="SUPFAM" id="SSF52172">
    <property type="entry name" value="CheY-like"/>
    <property type="match status" value="1"/>
</dbReference>
<evidence type="ECO:0000313" key="9">
    <source>
        <dbReference type="Proteomes" id="UP001162741"/>
    </source>
</evidence>
<dbReference type="SUPFAM" id="SSF46689">
    <property type="entry name" value="Homeodomain-like"/>
    <property type="match status" value="1"/>
</dbReference>
<evidence type="ECO:0000256" key="3">
    <source>
        <dbReference type="ARBA" id="ARBA00023125"/>
    </source>
</evidence>
<dbReference type="PANTHER" id="PTHR43547:SF2">
    <property type="entry name" value="HYBRID SIGNAL TRANSDUCTION HISTIDINE KINASE C"/>
    <property type="match status" value="1"/>
</dbReference>
<dbReference type="PROSITE" id="PS50110">
    <property type="entry name" value="RESPONSE_REGULATORY"/>
    <property type="match status" value="1"/>
</dbReference>
<dbReference type="SMART" id="SM00342">
    <property type="entry name" value="HTH_ARAC"/>
    <property type="match status" value="1"/>
</dbReference>
<dbReference type="PROSITE" id="PS01124">
    <property type="entry name" value="HTH_ARAC_FAMILY_2"/>
    <property type="match status" value="1"/>
</dbReference>